<dbReference type="EMBL" id="QGMI01000479">
    <property type="protein sequence ID" value="TVY40032.1"/>
    <property type="molecule type" value="Genomic_DNA"/>
</dbReference>
<keyword evidence="2" id="KW-0813">Transport</keyword>
<evidence type="ECO:0000256" key="3">
    <source>
        <dbReference type="ARBA" id="ARBA00022692"/>
    </source>
</evidence>
<evidence type="ECO:0000313" key="10">
    <source>
        <dbReference type="Proteomes" id="UP000443090"/>
    </source>
</evidence>
<dbReference type="AlphaFoldDB" id="A0A8H8RRS5"/>
<dbReference type="InterPro" id="IPR003445">
    <property type="entry name" value="Cat_transpt"/>
</dbReference>
<dbReference type="GO" id="GO:0140107">
    <property type="term" value="F:high-affinity potassium ion transmembrane transporter activity"/>
    <property type="evidence" value="ECO:0007669"/>
    <property type="project" value="TreeGrafter"/>
</dbReference>
<keyword evidence="3 8" id="KW-0812">Transmembrane</keyword>
<dbReference type="InterPro" id="IPR051143">
    <property type="entry name" value="TrkH_K-transport"/>
</dbReference>
<evidence type="ECO:0000256" key="1">
    <source>
        <dbReference type="ARBA" id="ARBA00004141"/>
    </source>
</evidence>
<comment type="caution">
    <text evidence="9">The sequence shown here is derived from an EMBL/GenBank/DDBJ whole genome shotgun (WGS) entry which is preliminary data.</text>
</comment>
<feature type="transmembrane region" description="Helical" evidence="8">
    <location>
        <begin position="328"/>
        <end position="345"/>
    </location>
</feature>
<keyword evidence="4 8" id="KW-1133">Transmembrane helix</keyword>
<feature type="transmembrane region" description="Helical" evidence="8">
    <location>
        <begin position="165"/>
        <end position="185"/>
    </location>
</feature>
<feature type="transmembrane region" description="Helical" evidence="8">
    <location>
        <begin position="252"/>
        <end position="275"/>
    </location>
</feature>
<name>A0A8H8RRS5_9HELO</name>
<keyword evidence="6 8" id="KW-0472">Membrane</keyword>
<gene>
    <name evidence="9" type="primary">trk1</name>
    <name evidence="9" type="ORF">LOCC1_G007306</name>
</gene>
<dbReference type="GO" id="GO:0030007">
    <property type="term" value="P:intracellular potassium ion homeostasis"/>
    <property type="evidence" value="ECO:0007669"/>
    <property type="project" value="TreeGrafter"/>
</dbReference>
<dbReference type="PANTHER" id="PTHR31064">
    <property type="entry name" value="POTASSIUM TRANSPORT PROTEIN DDB_G0292412-RELATED"/>
    <property type="match status" value="1"/>
</dbReference>
<feature type="transmembrane region" description="Helical" evidence="8">
    <location>
        <begin position="197"/>
        <end position="218"/>
    </location>
</feature>
<accession>A0A8H8RRS5</accession>
<feature type="transmembrane region" description="Helical" evidence="8">
    <location>
        <begin position="128"/>
        <end position="153"/>
    </location>
</feature>
<reference evidence="9 10" key="1">
    <citation type="submission" date="2018-05" db="EMBL/GenBank/DDBJ databases">
        <title>Genome sequencing and assembly of the regulated plant pathogen Lachnellula willkommii and related sister species for the development of diagnostic species identification markers.</title>
        <authorList>
            <person name="Giroux E."/>
            <person name="Bilodeau G."/>
        </authorList>
    </citation>
    <scope>NUCLEOTIDE SEQUENCE [LARGE SCALE GENOMIC DNA]</scope>
    <source>
        <strain evidence="9 10">CBS 160.35</strain>
    </source>
</reference>
<evidence type="ECO:0000256" key="7">
    <source>
        <dbReference type="SAM" id="MobiDB-lite"/>
    </source>
</evidence>
<keyword evidence="5" id="KW-0406">Ion transport</keyword>
<dbReference type="Proteomes" id="UP000443090">
    <property type="component" value="Unassembled WGS sequence"/>
</dbReference>
<feature type="region of interest" description="Disordered" evidence="7">
    <location>
        <begin position="521"/>
        <end position="546"/>
    </location>
</feature>
<keyword evidence="10" id="KW-1185">Reference proteome</keyword>
<dbReference type="PANTHER" id="PTHR31064:SF37">
    <property type="entry name" value="TRANSPORTER, PUTATIVE (EUROFUNG)-RELATED"/>
    <property type="match status" value="1"/>
</dbReference>
<protein>
    <submittedName>
        <fullName evidence="9">Potassium transport protein</fullName>
    </submittedName>
</protein>
<evidence type="ECO:0000256" key="5">
    <source>
        <dbReference type="ARBA" id="ARBA00023065"/>
    </source>
</evidence>
<organism evidence="9 10">
    <name type="scientific">Lachnellula occidentalis</name>
    <dbReference type="NCBI Taxonomy" id="215460"/>
    <lineage>
        <taxon>Eukaryota</taxon>
        <taxon>Fungi</taxon>
        <taxon>Dikarya</taxon>
        <taxon>Ascomycota</taxon>
        <taxon>Pezizomycotina</taxon>
        <taxon>Leotiomycetes</taxon>
        <taxon>Helotiales</taxon>
        <taxon>Lachnaceae</taxon>
        <taxon>Lachnellula</taxon>
    </lineage>
</organism>
<evidence type="ECO:0000313" key="9">
    <source>
        <dbReference type="EMBL" id="TVY40032.1"/>
    </source>
</evidence>
<dbReference type="GO" id="GO:0005886">
    <property type="term" value="C:plasma membrane"/>
    <property type="evidence" value="ECO:0007669"/>
    <property type="project" value="TreeGrafter"/>
</dbReference>
<evidence type="ECO:0000256" key="2">
    <source>
        <dbReference type="ARBA" id="ARBA00022448"/>
    </source>
</evidence>
<evidence type="ECO:0000256" key="6">
    <source>
        <dbReference type="ARBA" id="ARBA00023136"/>
    </source>
</evidence>
<dbReference type="GO" id="GO:1990573">
    <property type="term" value="P:potassium ion import across plasma membrane"/>
    <property type="evidence" value="ECO:0007669"/>
    <property type="project" value="TreeGrafter"/>
</dbReference>
<comment type="subcellular location">
    <subcellularLocation>
        <location evidence="1">Membrane</location>
        <topology evidence="1">Multi-pass membrane protein</topology>
    </subcellularLocation>
</comment>
<feature type="transmembrane region" description="Helical" evidence="8">
    <location>
        <begin position="20"/>
        <end position="41"/>
    </location>
</feature>
<dbReference type="OrthoDB" id="9999863at2759"/>
<sequence>MSLTGLNTLNLSTLNTCQQVFLYFLTILGNPLSVSVFVLYIRKKAFHKKFRDINGATRPATPGSTHDGIEGAQIRIAGTPTYKTSPFAFRKFLSVLKSSLGRNSQFHDLSREDWNKLGSIEYKALKMLLYLVPVYLILSQLLGTFILAPYMIFNKSDVALSNGVSPLWLAIFLSSSAFNNCGLSLLDLNMVPFSTSFLILVSSSILGLAGNIAFPIVLRGLLWSLLKVLPANNHFEEWRETITFILKYPRRLYIYLFPSLHTWILVAILVLINGLEGIAFHFLNRDNPALNTLPPQIQFLDAYFQTIVTRTAGFDVIPISSLRIGIQALYLAMMFVSAYPIVFAMRSSNVYEERSLGIYASEVLPEKSEMYSSPSSDDGDTVIPHAPRTRAYYLQQEMRKQLGHDLWFPMTTAILILWIETGNFNRDPTTFSAFNILFESVSAYANVGLSTGLQDQAYSLCGDFHIASKLILCLAMLRGRHRGLPVAIDQAVQLPQEVPGRMEQQDHEIRNRFSLVDTALESRPPFSTRPSDPSEEETVTNKLEESEKEGNIFISGALDK</sequence>
<evidence type="ECO:0000256" key="8">
    <source>
        <dbReference type="SAM" id="Phobius"/>
    </source>
</evidence>
<evidence type="ECO:0000256" key="4">
    <source>
        <dbReference type="ARBA" id="ARBA00022989"/>
    </source>
</evidence>
<dbReference type="Pfam" id="PF02386">
    <property type="entry name" value="TrkH"/>
    <property type="match status" value="1"/>
</dbReference>
<proteinExistence type="predicted"/>